<evidence type="ECO:0000313" key="1">
    <source>
        <dbReference type="EMBL" id="KAH7331897.1"/>
    </source>
</evidence>
<dbReference type="Proteomes" id="UP000825935">
    <property type="component" value="Chromosome 20"/>
</dbReference>
<protein>
    <submittedName>
        <fullName evidence="1">Uncharacterized protein</fullName>
    </submittedName>
</protein>
<organism evidence="1 2">
    <name type="scientific">Ceratopteris richardii</name>
    <name type="common">Triangle waterfern</name>
    <dbReference type="NCBI Taxonomy" id="49495"/>
    <lineage>
        <taxon>Eukaryota</taxon>
        <taxon>Viridiplantae</taxon>
        <taxon>Streptophyta</taxon>
        <taxon>Embryophyta</taxon>
        <taxon>Tracheophyta</taxon>
        <taxon>Polypodiopsida</taxon>
        <taxon>Polypodiidae</taxon>
        <taxon>Polypodiales</taxon>
        <taxon>Pteridineae</taxon>
        <taxon>Pteridaceae</taxon>
        <taxon>Parkerioideae</taxon>
        <taxon>Ceratopteris</taxon>
    </lineage>
</organism>
<proteinExistence type="predicted"/>
<keyword evidence="2" id="KW-1185">Reference proteome</keyword>
<sequence length="105" mass="11803">MVKGLGYDLGVRISSLIGGLQAWPMIWGASYSGSLVTLIEPIQSRTTKPCIYDLLLRAISSNRYAFTFADLKCDFAYVLPSEHSDNFSNPLFNKEVYEEVLFPML</sequence>
<gene>
    <name evidence="1" type="ORF">KP509_20G056300</name>
</gene>
<evidence type="ECO:0000313" key="2">
    <source>
        <dbReference type="Proteomes" id="UP000825935"/>
    </source>
</evidence>
<name>A0A8T2SHP7_CERRI</name>
<dbReference type="EMBL" id="CM035425">
    <property type="protein sequence ID" value="KAH7331897.1"/>
    <property type="molecule type" value="Genomic_DNA"/>
</dbReference>
<dbReference type="AlphaFoldDB" id="A0A8T2SHP7"/>
<comment type="caution">
    <text evidence="1">The sequence shown here is derived from an EMBL/GenBank/DDBJ whole genome shotgun (WGS) entry which is preliminary data.</text>
</comment>
<accession>A0A8T2SHP7</accession>
<reference evidence="1" key="1">
    <citation type="submission" date="2021-08" db="EMBL/GenBank/DDBJ databases">
        <title>WGS assembly of Ceratopteris richardii.</title>
        <authorList>
            <person name="Marchant D.B."/>
            <person name="Chen G."/>
            <person name="Jenkins J."/>
            <person name="Shu S."/>
            <person name="Leebens-Mack J."/>
            <person name="Grimwood J."/>
            <person name="Schmutz J."/>
            <person name="Soltis P."/>
            <person name="Soltis D."/>
            <person name="Chen Z.-H."/>
        </authorList>
    </citation>
    <scope>NUCLEOTIDE SEQUENCE</scope>
    <source>
        <strain evidence="1">Whitten #5841</strain>
        <tissue evidence="1">Leaf</tissue>
    </source>
</reference>